<evidence type="ECO:0000256" key="4">
    <source>
        <dbReference type="ARBA" id="ARBA00022692"/>
    </source>
</evidence>
<dbReference type="Pfam" id="PF02163">
    <property type="entry name" value="Peptidase_M50"/>
    <property type="match status" value="1"/>
</dbReference>
<dbReference type="RefSeq" id="WP_006789239.1">
    <property type="nucleotide sequence ID" value="NZ_JH417567.1"/>
</dbReference>
<sequence length="87" mass="9758">MIFVLQLIVLYNINFAVFNLLPLPPLDGSRILAALLPGQWAYKLAGLERYSFLILIALLMTNVLGAVLIPIQRGILFLYQIVLSVFI</sequence>
<feature type="transmembrane region" description="Helical" evidence="7">
    <location>
        <begin position="50"/>
        <end position="71"/>
    </location>
</feature>
<reference evidence="9 10" key="1">
    <citation type="submission" date="2011-08" db="EMBL/GenBank/DDBJ databases">
        <authorList>
            <person name="Weinstock G."/>
            <person name="Sodergren E."/>
            <person name="Clifton S."/>
            <person name="Fulton L."/>
            <person name="Fulton B."/>
            <person name="Courtney L."/>
            <person name="Fronick C."/>
            <person name="Harrison M."/>
            <person name="Strong C."/>
            <person name="Farmer C."/>
            <person name="Delahaunty K."/>
            <person name="Markovic C."/>
            <person name="Hall O."/>
            <person name="Minx P."/>
            <person name="Tomlinson C."/>
            <person name="Mitreva M."/>
            <person name="Hou S."/>
            <person name="Chen J."/>
            <person name="Wollam A."/>
            <person name="Pepin K.H."/>
            <person name="Johnson M."/>
            <person name="Bhonagiri V."/>
            <person name="Zhang X."/>
            <person name="Suruliraj S."/>
            <person name="Warren W."/>
            <person name="Chinwalla A."/>
            <person name="Mardis E.R."/>
            <person name="Wilson R.K."/>
        </authorList>
    </citation>
    <scope>NUCLEOTIDE SEQUENCE [LARGE SCALE GENOMIC DNA]</scope>
    <source>
        <strain evidence="9 10">F0357</strain>
    </source>
</reference>
<evidence type="ECO:0000313" key="10">
    <source>
        <dbReference type="Proteomes" id="UP000005481"/>
    </source>
</evidence>
<dbReference type="PATRIC" id="fig|861450.3.peg.242"/>
<evidence type="ECO:0000256" key="3">
    <source>
        <dbReference type="ARBA" id="ARBA00007931"/>
    </source>
</evidence>
<organism evidence="9 10">
    <name type="scientific">Anaeroglobus geminatus F0357</name>
    <dbReference type="NCBI Taxonomy" id="861450"/>
    <lineage>
        <taxon>Bacteria</taxon>
        <taxon>Bacillati</taxon>
        <taxon>Bacillota</taxon>
        <taxon>Negativicutes</taxon>
        <taxon>Veillonellales</taxon>
        <taxon>Veillonellaceae</taxon>
        <taxon>Anaeroglobus</taxon>
    </lineage>
</organism>
<evidence type="ECO:0000256" key="2">
    <source>
        <dbReference type="ARBA" id="ARBA00004141"/>
    </source>
</evidence>
<accession>G9YF44</accession>
<comment type="similarity">
    <text evidence="3">Belongs to the peptidase M50B family.</text>
</comment>
<comment type="caution">
    <text evidence="9">The sequence shown here is derived from an EMBL/GenBank/DDBJ whole genome shotgun (WGS) entry which is preliminary data.</text>
</comment>
<dbReference type="eggNOG" id="COG1994">
    <property type="taxonomic scope" value="Bacteria"/>
</dbReference>
<dbReference type="HOGENOM" id="CLU_2273916_0_0_9"/>
<keyword evidence="6 7" id="KW-0472">Membrane</keyword>
<dbReference type="PANTHER" id="PTHR35864">
    <property type="entry name" value="ZINC METALLOPROTEASE MJ0611-RELATED"/>
    <property type="match status" value="1"/>
</dbReference>
<gene>
    <name evidence="9" type="ORF">HMPREF0080_00254</name>
</gene>
<comment type="subcellular location">
    <subcellularLocation>
        <location evidence="2">Membrane</location>
        <topology evidence="2">Multi-pass membrane protein</topology>
    </subcellularLocation>
</comment>
<comment type="cofactor">
    <cofactor evidence="1">
        <name>Zn(2+)</name>
        <dbReference type="ChEBI" id="CHEBI:29105"/>
    </cofactor>
</comment>
<dbReference type="GO" id="GO:0016020">
    <property type="term" value="C:membrane"/>
    <property type="evidence" value="ECO:0007669"/>
    <property type="project" value="UniProtKB-SubCell"/>
</dbReference>
<keyword evidence="4 7" id="KW-0812">Transmembrane</keyword>
<dbReference type="AlphaFoldDB" id="G9YF44"/>
<evidence type="ECO:0000256" key="6">
    <source>
        <dbReference type="ARBA" id="ARBA00023136"/>
    </source>
</evidence>
<keyword evidence="5 7" id="KW-1133">Transmembrane helix</keyword>
<evidence type="ECO:0000256" key="1">
    <source>
        <dbReference type="ARBA" id="ARBA00001947"/>
    </source>
</evidence>
<dbReference type="Proteomes" id="UP000005481">
    <property type="component" value="Unassembled WGS sequence"/>
</dbReference>
<keyword evidence="10" id="KW-1185">Reference proteome</keyword>
<evidence type="ECO:0000256" key="7">
    <source>
        <dbReference type="SAM" id="Phobius"/>
    </source>
</evidence>
<dbReference type="STRING" id="861450.HMPREF0080_00254"/>
<dbReference type="EMBL" id="AGCJ01000009">
    <property type="protein sequence ID" value="EHM43379.1"/>
    <property type="molecule type" value="Genomic_DNA"/>
</dbReference>
<evidence type="ECO:0000313" key="9">
    <source>
        <dbReference type="EMBL" id="EHM43379.1"/>
    </source>
</evidence>
<evidence type="ECO:0000259" key="8">
    <source>
        <dbReference type="Pfam" id="PF02163"/>
    </source>
</evidence>
<dbReference type="InterPro" id="IPR052348">
    <property type="entry name" value="Metallopeptidase_M50B"/>
</dbReference>
<dbReference type="InterPro" id="IPR008915">
    <property type="entry name" value="Peptidase_M50"/>
</dbReference>
<dbReference type="PANTHER" id="PTHR35864:SF1">
    <property type="entry name" value="ZINC METALLOPROTEASE YWHC-RELATED"/>
    <property type="match status" value="1"/>
</dbReference>
<name>G9YF44_9FIRM</name>
<proteinExistence type="inferred from homology"/>
<feature type="domain" description="Peptidase M50" evidence="8">
    <location>
        <begin position="2"/>
        <end position="37"/>
    </location>
</feature>
<protein>
    <recommendedName>
        <fullName evidence="8">Peptidase M50 domain-containing protein</fullName>
    </recommendedName>
</protein>
<dbReference type="GO" id="GO:0006508">
    <property type="term" value="P:proteolysis"/>
    <property type="evidence" value="ECO:0007669"/>
    <property type="project" value="InterPro"/>
</dbReference>
<evidence type="ECO:0000256" key="5">
    <source>
        <dbReference type="ARBA" id="ARBA00022989"/>
    </source>
</evidence>